<dbReference type="Gene3D" id="2.170.130.10">
    <property type="entry name" value="TonB-dependent receptor, plug domain"/>
    <property type="match status" value="1"/>
</dbReference>
<name>A0A5J4RSB6_9ZZZZ</name>
<keyword evidence="5" id="KW-0472">Membrane</keyword>
<comment type="caution">
    <text evidence="9">The sequence shown here is derived from an EMBL/GenBank/DDBJ whole genome shotgun (WGS) entry which is preliminary data.</text>
</comment>
<keyword evidence="9" id="KW-0675">Receptor</keyword>
<evidence type="ECO:0000256" key="6">
    <source>
        <dbReference type="ARBA" id="ARBA00023237"/>
    </source>
</evidence>
<evidence type="ECO:0000256" key="2">
    <source>
        <dbReference type="ARBA" id="ARBA00022448"/>
    </source>
</evidence>
<dbReference type="SUPFAM" id="SSF49464">
    <property type="entry name" value="Carboxypeptidase regulatory domain-like"/>
    <property type="match status" value="1"/>
</dbReference>
<dbReference type="InterPro" id="IPR000531">
    <property type="entry name" value="Beta-barrel_TonB"/>
</dbReference>
<evidence type="ECO:0000256" key="4">
    <source>
        <dbReference type="ARBA" id="ARBA00023077"/>
    </source>
</evidence>
<dbReference type="NCBIfam" id="TIGR04056">
    <property type="entry name" value="OMP_RagA_SusC"/>
    <property type="match status" value="1"/>
</dbReference>
<organism evidence="9">
    <name type="scientific">termite gut metagenome</name>
    <dbReference type="NCBI Taxonomy" id="433724"/>
    <lineage>
        <taxon>unclassified sequences</taxon>
        <taxon>metagenomes</taxon>
        <taxon>organismal metagenomes</taxon>
    </lineage>
</organism>
<dbReference type="AlphaFoldDB" id="A0A5J4RSB6"/>
<proteinExistence type="predicted"/>
<gene>
    <name evidence="9" type="ORF">EZS27_015927</name>
</gene>
<evidence type="ECO:0000256" key="3">
    <source>
        <dbReference type="ARBA" id="ARBA00022692"/>
    </source>
</evidence>
<dbReference type="InterPro" id="IPR037066">
    <property type="entry name" value="Plug_dom_sf"/>
</dbReference>
<dbReference type="InterPro" id="IPR023996">
    <property type="entry name" value="TonB-dep_OMP_SusC/RagA"/>
</dbReference>
<keyword evidence="4" id="KW-0798">TonB box</keyword>
<sequence length="1060" mass="115639">MFANKSKKIQKRMKRNYCLLLVLFAVLEGMIPGTVSAASHSDALNPQETWQTRRITGTVIDSNGEPIIGASVIIKGGRTGATGTTTDVDGKFALSIPENAVLTISFVGYTSKTVTVERQTRLSVTLEEDANMLEEVEITAEFGMKRVARAVGSSAQNVRAADIIDSGRDNFISALQGRVSGMNVVSSGGAPGASTTVILRSITSISGNNQPLYVVDGIPMNNSSFDPTTFADASLAGRNLDFSSRGNDFNPEDIESMTVLKGAAAAALYGSDASNGAVIITTKKGSGGKGRVSYSNSFRWDSAYGHPDIQNKYSQGAYGITNYYNGSRFGGLYPENTRFYDNIDAVFQTGFASKHNVSIEAGTKESTIRAGMSILDQTGVIKTTDYSRINLTLAGKSIITKWLKFEASMQYSSTTNNKTLRGTEGPLYRAMRWPIIDNMANYFDSDGSHMRNPDLYVDTDLLNPMFALNKNKYYDESDRIIANATIIVTPTENTFIRAQAGWDVGAQTFETSRHPYYSANNAGNGAYNLAKVNFSDPSLNILAGYNDAFFNKKLTLSTQIGYHQLENGVTQLATYGSKYAVVDFQSINNCDPLTISASKKTTTRRIQALSAQAEFGYDNTAFITLRARNDWSSTLPKENNTYFYPAIEGSFIVSELPFLKESKAVSYLKLRGSLAQVGKDARPLAIDPQLEPTDLTGGGYKYGYAGPNKNLRPEMTTSWEIGTEGRFLNNRIVADFAYFYTHCADQIVKEFRLSYATGFVLNTMNVGTFNTWGWESHIDGDIISQNGFRWNVGLNLSQTKSKVVYLPENVSEYYNSETWNSGNIRNGIMVGYPVTTLTGLGYERNEKGDILIDPGTGLPITSSVQSVVGDREPKLRYGVTTALAYRGFRLSAMFAGRYKATVANGTKRSMMSSGTSWESVNVRERGPVVFKGVLKDGNENTATPTPNNVSVTYGILTTAIPGGGDEDWLEKNVNYIRLQELRLSYTVPSRYLKKVFNGFISNANIYTTGNDLFVLTNYSGIDAVGNTVAASAGGTGGEGYDTWALPNPRGITVGISLTFN</sequence>
<dbReference type="PROSITE" id="PS52016">
    <property type="entry name" value="TONB_DEPENDENT_REC_3"/>
    <property type="match status" value="1"/>
</dbReference>
<evidence type="ECO:0000259" key="8">
    <source>
        <dbReference type="Pfam" id="PF07715"/>
    </source>
</evidence>
<dbReference type="NCBIfam" id="TIGR04057">
    <property type="entry name" value="SusC_RagA_signa"/>
    <property type="match status" value="1"/>
</dbReference>
<dbReference type="Gene3D" id="2.40.170.20">
    <property type="entry name" value="TonB-dependent receptor, beta-barrel domain"/>
    <property type="match status" value="1"/>
</dbReference>
<dbReference type="InterPro" id="IPR036942">
    <property type="entry name" value="Beta-barrel_TonB_sf"/>
</dbReference>
<keyword evidence="3" id="KW-0812">Transmembrane</keyword>
<dbReference type="InterPro" id="IPR008969">
    <property type="entry name" value="CarboxyPept-like_regulatory"/>
</dbReference>
<evidence type="ECO:0000313" key="9">
    <source>
        <dbReference type="EMBL" id="KAA6335881.1"/>
    </source>
</evidence>
<feature type="domain" description="TonB-dependent receptor-like beta-barrel" evidence="7">
    <location>
        <begin position="460"/>
        <end position="846"/>
    </location>
</feature>
<keyword evidence="6" id="KW-0998">Cell outer membrane</keyword>
<dbReference type="Pfam" id="PF07715">
    <property type="entry name" value="Plug"/>
    <property type="match status" value="1"/>
</dbReference>
<dbReference type="EMBL" id="SNRY01000849">
    <property type="protein sequence ID" value="KAA6335881.1"/>
    <property type="molecule type" value="Genomic_DNA"/>
</dbReference>
<evidence type="ECO:0000256" key="1">
    <source>
        <dbReference type="ARBA" id="ARBA00004571"/>
    </source>
</evidence>
<protein>
    <submittedName>
        <fullName evidence="9">TonB-dependent receptor SusC</fullName>
    </submittedName>
</protein>
<dbReference type="InterPro" id="IPR039426">
    <property type="entry name" value="TonB-dep_rcpt-like"/>
</dbReference>
<dbReference type="Gene3D" id="2.60.40.1120">
    <property type="entry name" value="Carboxypeptidase-like, regulatory domain"/>
    <property type="match status" value="1"/>
</dbReference>
<dbReference type="SUPFAM" id="SSF56935">
    <property type="entry name" value="Porins"/>
    <property type="match status" value="1"/>
</dbReference>
<dbReference type="InterPro" id="IPR023997">
    <property type="entry name" value="TonB-dep_OMP_SusC/RagA_CS"/>
</dbReference>
<dbReference type="InterPro" id="IPR012910">
    <property type="entry name" value="Plug_dom"/>
</dbReference>
<reference evidence="9" key="1">
    <citation type="submission" date="2019-03" db="EMBL/GenBank/DDBJ databases">
        <title>Single cell metagenomics reveals metabolic interactions within the superorganism composed of flagellate Streblomastix strix and complex community of Bacteroidetes bacteria on its surface.</title>
        <authorList>
            <person name="Treitli S.C."/>
            <person name="Kolisko M."/>
            <person name="Husnik F."/>
            <person name="Keeling P."/>
            <person name="Hampl V."/>
        </authorList>
    </citation>
    <scope>NUCLEOTIDE SEQUENCE</scope>
    <source>
        <strain evidence="9">STM</strain>
    </source>
</reference>
<dbReference type="FunFam" id="2.60.40.1120:FF:000003">
    <property type="entry name" value="Outer membrane protein Omp121"/>
    <property type="match status" value="1"/>
</dbReference>
<dbReference type="GO" id="GO:0009279">
    <property type="term" value="C:cell outer membrane"/>
    <property type="evidence" value="ECO:0007669"/>
    <property type="project" value="UniProtKB-SubCell"/>
</dbReference>
<keyword evidence="2" id="KW-0813">Transport</keyword>
<dbReference type="Pfam" id="PF13715">
    <property type="entry name" value="CarbopepD_reg_2"/>
    <property type="match status" value="1"/>
</dbReference>
<evidence type="ECO:0000259" key="7">
    <source>
        <dbReference type="Pfam" id="PF00593"/>
    </source>
</evidence>
<accession>A0A5J4RSB6</accession>
<dbReference type="Pfam" id="PF00593">
    <property type="entry name" value="TonB_dep_Rec_b-barrel"/>
    <property type="match status" value="1"/>
</dbReference>
<evidence type="ECO:0000256" key="5">
    <source>
        <dbReference type="ARBA" id="ARBA00023136"/>
    </source>
</evidence>
<feature type="domain" description="TonB-dependent receptor plug" evidence="8">
    <location>
        <begin position="149"/>
        <end position="277"/>
    </location>
</feature>
<comment type="subcellular location">
    <subcellularLocation>
        <location evidence="1">Cell outer membrane</location>
        <topology evidence="1">Multi-pass membrane protein</topology>
    </subcellularLocation>
</comment>